<sequence>MVLSSLEDISFAQMVANSHLTTLIPSRLENLFNAIPAHVDPTEIDGVDVTWGLDSPAWTKEKNFLVAGRLLHFSCGLIIVIN</sequence>
<accession>V9ILE0</accession>
<reference evidence="1" key="1">
    <citation type="submission" date="2011-11" db="EMBL/GenBank/DDBJ databases">
        <title>Decoding the brain transcriptome of the Eastern honeybee (Apis cerana) based on pyrosequencing.</title>
        <authorList>
            <person name="Sun L."/>
            <person name="Zheng H."/>
            <person name="Wang Y."/>
            <person name="Xie X."/>
            <person name="Zhu Y."/>
            <person name="Gu W."/>
            <person name="Wang S."/>
        </authorList>
    </citation>
    <scope>NUCLEOTIDE SEQUENCE</scope>
    <source>
        <tissue evidence="1">Brain</tissue>
    </source>
</reference>
<evidence type="ECO:0000313" key="1">
    <source>
        <dbReference type="EMBL" id="AEY61885.1"/>
    </source>
</evidence>
<name>V9ILE0_APICE</name>
<organism evidence="1">
    <name type="scientific">Apis cerana</name>
    <name type="common">Indian honeybee</name>
    <dbReference type="NCBI Taxonomy" id="7461"/>
    <lineage>
        <taxon>Eukaryota</taxon>
        <taxon>Metazoa</taxon>
        <taxon>Ecdysozoa</taxon>
        <taxon>Arthropoda</taxon>
        <taxon>Hexapoda</taxon>
        <taxon>Insecta</taxon>
        <taxon>Pterygota</taxon>
        <taxon>Neoptera</taxon>
        <taxon>Endopterygota</taxon>
        <taxon>Hymenoptera</taxon>
        <taxon>Apocrita</taxon>
        <taxon>Aculeata</taxon>
        <taxon>Apoidea</taxon>
        <taxon>Anthophila</taxon>
        <taxon>Apidae</taxon>
        <taxon>Apis</taxon>
    </lineage>
</organism>
<dbReference type="EMBL" id="JR053233">
    <property type="protein sequence ID" value="AEY61885.1"/>
    <property type="molecule type" value="mRNA"/>
</dbReference>
<protein>
    <submittedName>
        <fullName evidence="1">Uncharacterized protein</fullName>
    </submittedName>
</protein>
<proteinExistence type="evidence at transcript level"/>
<dbReference type="AlphaFoldDB" id="V9ILE0"/>
<gene>
    <name evidence="1" type="ORF">ACCB14454</name>
</gene>